<comment type="caution">
    <text evidence="2">The sequence shown here is derived from an EMBL/GenBank/DDBJ whole genome shotgun (WGS) entry which is preliminary data.</text>
</comment>
<evidence type="ECO:0000256" key="1">
    <source>
        <dbReference type="SAM" id="SignalP"/>
    </source>
</evidence>
<gene>
    <name evidence="2" type="ORF">IAD26_08555</name>
</gene>
<dbReference type="AlphaFoldDB" id="A0A9D1N164"/>
<reference evidence="2" key="1">
    <citation type="submission" date="2020-10" db="EMBL/GenBank/DDBJ databases">
        <authorList>
            <person name="Gilroy R."/>
        </authorList>
    </citation>
    <scope>NUCLEOTIDE SEQUENCE</scope>
    <source>
        <strain evidence="2">CHK154-7741</strain>
    </source>
</reference>
<evidence type="ECO:0000313" key="3">
    <source>
        <dbReference type="Proteomes" id="UP000886748"/>
    </source>
</evidence>
<protein>
    <submittedName>
        <fullName evidence="2">Uncharacterized protein</fullName>
    </submittedName>
</protein>
<dbReference type="Proteomes" id="UP000886748">
    <property type="component" value="Unassembled WGS sequence"/>
</dbReference>
<accession>A0A9D1N164</accession>
<feature type="signal peptide" evidence="1">
    <location>
        <begin position="1"/>
        <end position="19"/>
    </location>
</feature>
<proteinExistence type="predicted"/>
<keyword evidence="1" id="KW-0732">Signal</keyword>
<sequence>MKKIFILFLSLMVSSPVFAKSTVIVQSLSNFSSMNPQYTISVKVAKTHKFKSGFTLQQGTVINSKVVKITEPKRGKRNVYIVVQPSTLTIPAKKQKRAFKSVHLMAKVTPHKKLNKKQAAQKGAVSATGLVIPGFSQVYYFCKGYNNPEKGKTRLASGGRCAYKNSPLVYVEKGDELKIKKGDYLKMKFYDENKPKWKVFKSL</sequence>
<feature type="chain" id="PRO_5038800249" evidence="1">
    <location>
        <begin position="20"/>
        <end position="203"/>
    </location>
</feature>
<organism evidence="2 3">
    <name type="scientific">Candidatus Limenecus avicola</name>
    <dbReference type="NCBI Taxonomy" id="2840847"/>
    <lineage>
        <taxon>Bacteria</taxon>
        <taxon>Bacillati</taxon>
        <taxon>Bacillota</taxon>
        <taxon>Clostridia</taxon>
        <taxon>Eubacteriales</taxon>
        <taxon>Clostridiaceae</taxon>
        <taxon>Clostridiaceae incertae sedis</taxon>
        <taxon>Candidatus Limenecus</taxon>
    </lineage>
</organism>
<evidence type="ECO:0000313" key="2">
    <source>
        <dbReference type="EMBL" id="HIU93165.1"/>
    </source>
</evidence>
<reference evidence="2" key="2">
    <citation type="journal article" date="2021" name="PeerJ">
        <title>Extensive microbial diversity within the chicken gut microbiome revealed by metagenomics and culture.</title>
        <authorList>
            <person name="Gilroy R."/>
            <person name="Ravi A."/>
            <person name="Getino M."/>
            <person name="Pursley I."/>
            <person name="Horton D.L."/>
            <person name="Alikhan N.F."/>
            <person name="Baker D."/>
            <person name="Gharbi K."/>
            <person name="Hall N."/>
            <person name="Watson M."/>
            <person name="Adriaenssens E.M."/>
            <person name="Foster-Nyarko E."/>
            <person name="Jarju S."/>
            <person name="Secka A."/>
            <person name="Antonio M."/>
            <person name="Oren A."/>
            <person name="Chaudhuri R.R."/>
            <person name="La Ragione R."/>
            <person name="Hildebrand F."/>
            <person name="Pallen M.J."/>
        </authorList>
    </citation>
    <scope>NUCLEOTIDE SEQUENCE</scope>
    <source>
        <strain evidence="2">CHK154-7741</strain>
    </source>
</reference>
<dbReference type="EMBL" id="DVOD01000060">
    <property type="protein sequence ID" value="HIU93165.1"/>
    <property type="molecule type" value="Genomic_DNA"/>
</dbReference>
<name>A0A9D1N164_9CLOT</name>